<organism evidence="1">
    <name type="scientific">Thermofilum adornatum</name>
    <dbReference type="NCBI Taxonomy" id="1365176"/>
    <lineage>
        <taxon>Archaea</taxon>
        <taxon>Thermoproteota</taxon>
        <taxon>Thermoprotei</taxon>
        <taxon>Thermofilales</taxon>
        <taxon>Thermofilaceae</taxon>
        <taxon>Thermofilum</taxon>
    </lineage>
</organism>
<gene>
    <name evidence="1" type="ORF">ENN26_08125</name>
</gene>
<name>A0A7C1CDV0_9CREN</name>
<sequence length="122" mass="14257">MFKSGNRGLNTRMGGSVWVEGIVRPVRVSRYYVGGAQEVFNVLLGEFRALETMWAIVEANFTSDNYRWEYHFTVTSGEKGLTKEHIRAVERIARKHGLKYDYVIVADENRYVYMYITFTSRE</sequence>
<protein>
    <submittedName>
        <fullName evidence="1">Uncharacterized protein</fullName>
    </submittedName>
</protein>
<dbReference type="AlphaFoldDB" id="A0A7C1CDV0"/>
<evidence type="ECO:0000313" key="1">
    <source>
        <dbReference type="EMBL" id="HDP15717.1"/>
    </source>
</evidence>
<comment type="caution">
    <text evidence="1">The sequence shown here is derived from an EMBL/GenBank/DDBJ whole genome shotgun (WGS) entry which is preliminary data.</text>
</comment>
<dbReference type="EMBL" id="DSAY01000145">
    <property type="protein sequence ID" value="HDP15717.1"/>
    <property type="molecule type" value="Genomic_DNA"/>
</dbReference>
<accession>A0A7C1CDV0</accession>
<proteinExistence type="predicted"/>
<reference evidence="1" key="1">
    <citation type="journal article" date="2020" name="mSystems">
        <title>Genome- and Community-Level Interaction Insights into Carbon Utilization and Element Cycling Functions of Hydrothermarchaeota in Hydrothermal Sediment.</title>
        <authorList>
            <person name="Zhou Z."/>
            <person name="Liu Y."/>
            <person name="Xu W."/>
            <person name="Pan J."/>
            <person name="Luo Z.H."/>
            <person name="Li M."/>
        </authorList>
    </citation>
    <scope>NUCLEOTIDE SEQUENCE [LARGE SCALE GENOMIC DNA]</scope>
    <source>
        <strain evidence="1">SpSt-116</strain>
    </source>
</reference>